<reference evidence="2" key="1">
    <citation type="submission" date="2022-11" db="UniProtKB">
        <authorList>
            <consortium name="WormBaseParasite"/>
        </authorList>
    </citation>
    <scope>IDENTIFICATION</scope>
</reference>
<proteinExistence type="predicted"/>
<evidence type="ECO:0000313" key="2">
    <source>
        <dbReference type="WBParaSite" id="ACRNAN_scaffold15547.g30827.t1"/>
    </source>
</evidence>
<organism evidence="1 2">
    <name type="scientific">Acrobeloides nanus</name>
    <dbReference type="NCBI Taxonomy" id="290746"/>
    <lineage>
        <taxon>Eukaryota</taxon>
        <taxon>Metazoa</taxon>
        <taxon>Ecdysozoa</taxon>
        <taxon>Nematoda</taxon>
        <taxon>Chromadorea</taxon>
        <taxon>Rhabditida</taxon>
        <taxon>Tylenchina</taxon>
        <taxon>Cephalobomorpha</taxon>
        <taxon>Cephaloboidea</taxon>
        <taxon>Cephalobidae</taxon>
        <taxon>Acrobeloides</taxon>
    </lineage>
</organism>
<accession>A0A914CWH5</accession>
<protein>
    <submittedName>
        <fullName evidence="2">Uncharacterized protein</fullName>
    </submittedName>
</protein>
<keyword evidence="1" id="KW-1185">Reference proteome</keyword>
<dbReference type="Proteomes" id="UP000887540">
    <property type="component" value="Unplaced"/>
</dbReference>
<sequence length="70" mass="7870">MDLGRMNVSHRGECGHWTNGHTVCRKAKNVIRKAQDIESSALEKACLSGCRYPVRGKWTFSSVYKSSQVL</sequence>
<evidence type="ECO:0000313" key="1">
    <source>
        <dbReference type="Proteomes" id="UP000887540"/>
    </source>
</evidence>
<dbReference type="AlphaFoldDB" id="A0A914CWH5"/>
<dbReference type="WBParaSite" id="ACRNAN_scaffold15547.g30827.t1">
    <property type="protein sequence ID" value="ACRNAN_scaffold15547.g30827.t1"/>
    <property type="gene ID" value="ACRNAN_scaffold15547.g30827"/>
</dbReference>
<name>A0A914CWH5_9BILA</name>